<name>G8TWX0_SULAD</name>
<sequence>MLDTLIAAYYDLAAEGLGLKEFLEKAGQGAFGPVSRAVLLAFIDQMEIVVLANITEHQSDLSPYSPHDVDAIRESWQREFWEARQWVWSQTSLT</sequence>
<accession>G8TWX0</accession>
<dbReference type="STRING" id="679936.Sulac_0249"/>
<dbReference type="AlphaFoldDB" id="G8TWX0"/>
<dbReference type="HOGENOM" id="CLU_2385033_0_0_9"/>
<protein>
    <submittedName>
        <fullName evidence="1">Uncharacterized protein</fullName>
    </submittedName>
</protein>
<dbReference type="Proteomes" id="UP000005439">
    <property type="component" value="Chromosome"/>
</dbReference>
<proteinExistence type="predicted"/>
<dbReference type="EMBL" id="CP003179">
    <property type="protein sequence ID" value="AEW03818.1"/>
    <property type="molecule type" value="Genomic_DNA"/>
</dbReference>
<evidence type="ECO:0000313" key="2">
    <source>
        <dbReference type="Proteomes" id="UP000005439"/>
    </source>
</evidence>
<evidence type="ECO:0000313" key="1">
    <source>
        <dbReference type="EMBL" id="AEW03818.1"/>
    </source>
</evidence>
<reference evidence="1 2" key="2">
    <citation type="journal article" date="2012" name="Stand. Genomic Sci.">
        <title>Complete genome sequence of the moderately thermophilic mineral-sulfide-oxidizing firmicute Sulfobacillus acidophilus type strain (NAL(T)).</title>
        <authorList>
            <person name="Anderson I."/>
            <person name="Chertkov O."/>
            <person name="Chen A."/>
            <person name="Saunders E."/>
            <person name="Lapidus A."/>
            <person name="Nolan M."/>
            <person name="Lucas S."/>
            <person name="Hammon N."/>
            <person name="Deshpande S."/>
            <person name="Cheng J.F."/>
            <person name="Han C."/>
            <person name="Tapia R."/>
            <person name="Goodwin L.A."/>
            <person name="Pitluck S."/>
            <person name="Liolios K."/>
            <person name="Pagani I."/>
            <person name="Ivanova N."/>
            <person name="Mikhailova N."/>
            <person name="Pati A."/>
            <person name="Palaniappan K."/>
            <person name="Land M."/>
            <person name="Pan C."/>
            <person name="Rohde M."/>
            <person name="Pukall R."/>
            <person name="Goker M."/>
            <person name="Detter J.C."/>
            <person name="Woyke T."/>
            <person name="Bristow J."/>
            <person name="Eisen J.A."/>
            <person name="Markowitz V."/>
            <person name="Hugenholtz P."/>
            <person name="Kyrpides N.C."/>
            <person name="Klenk H.P."/>
            <person name="Mavromatis K."/>
        </authorList>
    </citation>
    <scope>NUCLEOTIDE SEQUENCE [LARGE SCALE GENOMIC DNA]</scope>
    <source>
        <strain evidence="2">ATCC 700253 / DSM 10332 / NAL</strain>
    </source>
</reference>
<organism evidence="1 2">
    <name type="scientific">Sulfobacillus acidophilus (strain ATCC 700253 / DSM 10332 / NAL)</name>
    <dbReference type="NCBI Taxonomy" id="679936"/>
    <lineage>
        <taxon>Bacteria</taxon>
        <taxon>Bacillati</taxon>
        <taxon>Bacillota</taxon>
        <taxon>Clostridia</taxon>
        <taxon>Eubacteriales</taxon>
        <taxon>Clostridiales Family XVII. Incertae Sedis</taxon>
        <taxon>Sulfobacillus</taxon>
    </lineage>
</organism>
<dbReference type="KEGG" id="sap:Sulac_0249"/>
<gene>
    <name evidence="1" type="ordered locus">Sulac_0249</name>
</gene>
<keyword evidence="2" id="KW-1185">Reference proteome</keyword>
<dbReference type="PATRIC" id="fig|679936.5.peg.254"/>
<reference evidence="2" key="1">
    <citation type="submission" date="2011-12" db="EMBL/GenBank/DDBJ databases">
        <title>The complete genome of chromosome of Sulfobacillus acidophilus DSM 10332.</title>
        <authorList>
            <person name="Lucas S."/>
            <person name="Han J."/>
            <person name="Lapidus A."/>
            <person name="Bruce D."/>
            <person name="Goodwin L."/>
            <person name="Pitluck S."/>
            <person name="Peters L."/>
            <person name="Kyrpides N."/>
            <person name="Mavromatis K."/>
            <person name="Ivanova N."/>
            <person name="Mikhailova N."/>
            <person name="Chertkov O."/>
            <person name="Saunders E."/>
            <person name="Detter J.C."/>
            <person name="Tapia R."/>
            <person name="Han C."/>
            <person name="Land M."/>
            <person name="Hauser L."/>
            <person name="Markowitz V."/>
            <person name="Cheng J.-F."/>
            <person name="Hugenholtz P."/>
            <person name="Woyke T."/>
            <person name="Wu D."/>
            <person name="Pukall R."/>
            <person name="Gehrich-Schroeter G."/>
            <person name="Schneider S."/>
            <person name="Klenk H.-P."/>
            <person name="Eisen J.A."/>
        </authorList>
    </citation>
    <scope>NUCLEOTIDE SEQUENCE [LARGE SCALE GENOMIC DNA]</scope>
    <source>
        <strain evidence="2">ATCC 700253 / DSM 10332 / NAL</strain>
    </source>
</reference>